<evidence type="ECO:0000313" key="1">
    <source>
        <dbReference type="EMBL" id="CRK86170.1"/>
    </source>
</evidence>
<organism evidence="1 2">
    <name type="scientific">Clunio marinus</name>
    <dbReference type="NCBI Taxonomy" id="568069"/>
    <lineage>
        <taxon>Eukaryota</taxon>
        <taxon>Metazoa</taxon>
        <taxon>Ecdysozoa</taxon>
        <taxon>Arthropoda</taxon>
        <taxon>Hexapoda</taxon>
        <taxon>Insecta</taxon>
        <taxon>Pterygota</taxon>
        <taxon>Neoptera</taxon>
        <taxon>Endopterygota</taxon>
        <taxon>Diptera</taxon>
        <taxon>Nematocera</taxon>
        <taxon>Chironomoidea</taxon>
        <taxon>Chironomidae</taxon>
        <taxon>Clunio</taxon>
    </lineage>
</organism>
<reference evidence="1 2" key="1">
    <citation type="submission" date="2015-04" db="EMBL/GenBank/DDBJ databases">
        <authorList>
            <person name="Syromyatnikov M.Y."/>
            <person name="Popov V.N."/>
        </authorList>
    </citation>
    <scope>NUCLEOTIDE SEQUENCE [LARGE SCALE GENOMIC DNA]</scope>
</reference>
<protein>
    <submittedName>
        <fullName evidence="1">CLUMA_CG000115, isoform A</fullName>
    </submittedName>
</protein>
<keyword evidence="2" id="KW-1185">Reference proteome</keyword>
<dbReference type="EMBL" id="CVRI01000001">
    <property type="protein sequence ID" value="CRK86170.1"/>
    <property type="molecule type" value="Genomic_DNA"/>
</dbReference>
<accession>A0A1J1HF24</accession>
<dbReference type="AlphaFoldDB" id="A0A1J1HF24"/>
<dbReference type="Proteomes" id="UP000183832">
    <property type="component" value="Unassembled WGS sequence"/>
</dbReference>
<evidence type="ECO:0000313" key="2">
    <source>
        <dbReference type="Proteomes" id="UP000183832"/>
    </source>
</evidence>
<name>A0A1J1HF24_9DIPT</name>
<proteinExistence type="predicted"/>
<gene>
    <name evidence="1" type="ORF">CLUMA_CG000115</name>
</gene>
<sequence>MRTQLQLVGFLIYQKLSEYLNKYKLFHLNTQLLDI</sequence>